<dbReference type="HOGENOM" id="CLU_107893_1_0_10"/>
<dbReference type="InterPro" id="IPR003741">
    <property type="entry name" value="LUD_dom"/>
</dbReference>
<evidence type="ECO:0000313" key="3">
    <source>
        <dbReference type="Proteomes" id="UP000004892"/>
    </source>
</evidence>
<dbReference type="PANTHER" id="PTHR36179:SF2">
    <property type="entry name" value="LUD DOMAIN-CONTAINING PROTEIN"/>
    <property type="match status" value="1"/>
</dbReference>
<dbReference type="InterPro" id="IPR009501">
    <property type="entry name" value="UCP020269"/>
</dbReference>
<dbReference type="PATRIC" id="fig|742817.3.peg.2761"/>
<name>H1DJZ3_9BACT</name>
<comment type="caution">
    <text evidence="2">The sequence shown here is derived from an EMBL/GenBank/DDBJ whole genome shotgun (WGS) entry which is preliminary data.</text>
</comment>
<evidence type="ECO:0000259" key="1">
    <source>
        <dbReference type="Pfam" id="PF02589"/>
    </source>
</evidence>
<reference evidence="2 3" key="1">
    <citation type="submission" date="2012-01" db="EMBL/GenBank/DDBJ databases">
        <title>The Genome Sequence of Odoribacter laneus YIT 12061.</title>
        <authorList>
            <consortium name="The Broad Institute Genome Sequencing Platform"/>
            <person name="Earl A."/>
            <person name="Ward D."/>
            <person name="Feldgarden M."/>
            <person name="Gevers D."/>
            <person name="Morotomi M."/>
            <person name="Young S.K."/>
            <person name="Zeng Q."/>
            <person name="Gargeya S."/>
            <person name="Fitzgerald M."/>
            <person name="Haas B."/>
            <person name="Abouelleil A."/>
            <person name="Alvarado L."/>
            <person name="Arachchi H.M."/>
            <person name="Berlin A."/>
            <person name="Chapman S.B."/>
            <person name="Gearin G."/>
            <person name="Goldberg J."/>
            <person name="Griggs A."/>
            <person name="Gujja S."/>
            <person name="Hansen M."/>
            <person name="Heiman D."/>
            <person name="Howarth C."/>
            <person name="Larimer J."/>
            <person name="Lui A."/>
            <person name="MacDonald P.J.P."/>
            <person name="McCowen C."/>
            <person name="Montmayeur A."/>
            <person name="Murphy C."/>
            <person name="Neiman D."/>
            <person name="Pearson M."/>
            <person name="Priest M."/>
            <person name="Roberts A."/>
            <person name="Saif S."/>
            <person name="Shea T."/>
            <person name="Sisk P."/>
            <person name="Stolte C."/>
            <person name="Sykes S."/>
            <person name="Wortman J."/>
            <person name="Nusbaum C."/>
            <person name="Birren B."/>
        </authorList>
    </citation>
    <scope>NUCLEOTIDE SEQUENCE [LARGE SCALE GENOMIC DNA]</scope>
    <source>
        <strain evidence="2 3">YIT 12061</strain>
    </source>
</reference>
<organism evidence="2 3">
    <name type="scientific">Odoribacter laneus YIT 12061</name>
    <dbReference type="NCBI Taxonomy" id="742817"/>
    <lineage>
        <taxon>Bacteria</taxon>
        <taxon>Pseudomonadati</taxon>
        <taxon>Bacteroidota</taxon>
        <taxon>Bacteroidia</taxon>
        <taxon>Bacteroidales</taxon>
        <taxon>Odoribacteraceae</taxon>
        <taxon>Odoribacter</taxon>
    </lineage>
</organism>
<gene>
    <name evidence="2" type="ORF">HMPREF9449_02579</name>
</gene>
<sequence>MDISIIEGTIKVLKNNNFEVFSASDPEEARTIFLNEIYTQLQPATVSWGDSQTLQSTHVLDDLEKNPEVALIRTFGAGMSRTQKVYWRRQALLADLFLAGTNAVTQKGQLVNLDMIGNRVGGITFGPKNVVLFIGVNKIVPDIEAAMQRIRTWTAPQNILRHQGFNTPCRKTGTCMDCRSPHRICNTWTITEKSWPAGRIKIILIHQELGL</sequence>
<proteinExistence type="predicted"/>
<dbReference type="PIRSF" id="PIRSF020269">
    <property type="entry name" value="DUF1121"/>
    <property type="match status" value="1"/>
</dbReference>
<dbReference type="Pfam" id="PF02589">
    <property type="entry name" value="LUD_dom"/>
    <property type="match status" value="1"/>
</dbReference>
<dbReference type="eggNOG" id="COG1139">
    <property type="taxonomic scope" value="Bacteria"/>
</dbReference>
<dbReference type="Proteomes" id="UP000004892">
    <property type="component" value="Unassembled WGS sequence"/>
</dbReference>
<dbReference type="GeneID" id="98070115"/>
<dbReference type="RefSeq" id="WP_009137723.1">
    <property type="nucleotide sequence ID" value="NZ_JH594597.1"/>
</dbReference>
<dbReference type="STRING" id="742817.HMPREF9449_02579"/>
<protein>
    <recommendedName>
        <fullName evidence="1">LUD domain-containing protein</fullName>
    </recommendedName>
</protein>
<accession>H1DJZ3</accession>
<dbReference type="AlphaFoldDB" id="H1DJZ3"/>
<dbReference type="EMBL" id="ADMC01000027">
    <property type="protein sequence ID" value="EHP45993.1"/>
    <property type="molecule type" value="Genomic_DNA"/>
</dbReference>
<dbReference type="PANTHER" id="PTHR36179">
    <property type="entry name" value="LUD_DOM DOMAIN-CONTAINING PROTEIN"/>
    <property type="match status" value="1"/>
</dbReference>
<evidence type="ECO:0000313" key="2">
    <source>
        <dbReference type="EMBL" id="EHP45993.1"/>
    </source>
</evidence>
<feature type="domain" description="LUD" evidence="1">
    <location>
        <begin position="7"/>
        <end position="205"/>
    </location>
</feature>
<keyword evidence="3" id="KW-1185">Reference proteome</keyword>